<dbReference type="PANTHER" id="PTHR36035:SF1">
    <property type="entry name" value="PROTEIN DISULFIDE-ISOMERASE SCO2"/>
    <property type="match status" value="1"/>
</dbReference>
<dbReference type="PANTHER" id="PTHR36035">
    <property type="entry name" value="PROTEIN DISULFIDE-ISOMERASE SCO2"/>
    <property type="match status" value="1"/>
</dbReference>
<evidence type="ECO:0000313" key="2">
    <source>
        <dbReference type="EMBL" id="KAK9988369.1"/>
    </source>
</evidence>
<evidence type="ECO:0008006" key="4">
    <source>
        <dbReference type="Google" id="ProtNLM"/>
    </source>
</evidence>
<evidence type="ECO:0000313" key="3">
    <source>
        <dbReference type="Proteomes" id="UP001459277"/>
    </source>
</evidence>
<dbReference type="AlphaFoldDB" id="A0AAW2BUC4"/>
<organism evidence="2 3">
    <name type="scientific">Lithocarpus litseifolius</name>
    <dbReference type="NCBI Taxonomy" id="425828"/>
    <lineage>
        <taxon>Eukaryota</taxon>
        <taxon>Viridiplantae</taxon>
        <taxon>Streptophyta</taxon>
        <taxon>Embryophyta</taxon>
        <taxon>Tracheophyta</taxon>
        <taxon>Spermatophyta</taxon>
        <taxon>Magnoliopsida</taxon>
        <taxon>eudicotyledons</taxon>
        <taxon>Gunneridae</taxon>
        <taxon>Pentapetalae</taxon>
        <taxon>rosids</taxon>
        <taxon>fabids</taxon>
        <taxon>Fagales</taxon>
        <taxon>Fagaceae</taxon>
        <taxon>Lithocarpus</taxon>
    </lineage>
</organism>
<reference evidence="2 3" key="1">
    <citation type="submission" date="2024-01" db="EMBL/GenBank/DDBJ databases">
        <title>A telomere-to-telomere, gap-free genome of sweet tea (Lithocarpus litseifolius).</title>
        <authorList>
            <person name="Zhou J."/>
        </authorList>
    </citation>
    <scope>NUCLEOTIDE SEQUENCE [LARGE SCALE GENOMIC DNA]</scope>
    <source>
        <strain evidence="2">Zhou-2022a</strain>
        <tissue evidence="2">Leaf</tissue>
    </source>
</reference>
<gene>
    <name evidence="2" type="ORF">SO802_028608</name>
</gene>
<dbReference type="EMBL" id="JAZDWU010000010">
    <property type="protein sequence ID" value="KAK9988369.1"/>
    <property type="molecule type" value="Genomic_DNA"/>
</dbReference>
<proteinExistence type="predicted"/>
<dbReference type="InterPro" id="IPR037477">
    <property type="entry name" value="SCO2"/>
</dbReference>
<feature type="region of interest" description="Disordered" evidence="1">
    <location>
        <begin position="64"/>
        <end position="87"/>
    </location>
</feature>
<comment type="caution">
    <text evidence="2">The sequence shown here is derived from an EMBL/GenBank/DDBJ whole genome shotgun (WGS) entry which is preliminary data.</text>
</comment>
<dbReference type="Proteomes" id="UP001459277">
    <property type="component" value="Unassembled WGS sequence"/>
</dbReference>
<keyword evidence="3" id="KW-1185">Reference proteome</keyword>
<sequence length="196" mass="21425">MFVTNPSSLFFSAKLSALRCRASTADITPTGPTFPRKWFQFPSISASSADISIGIGIGIDSDSAANDGSARRTGKNGGKVNAKEKKWSRNRESYLTDNSDALPLPMTYPDSSPVPPEVVDQRLRCNPVVEDCKEVVYEWTGKCRSCQGSGLVSYYNKRGKETICKCIPCQGIGYVQKITARTDIEVMEDLDNGKPP</sequence>
<name>A0AAW2BUC4_9ROSI</name>
<accession>A0AAW2BUC4</accession>
<evidence type="ECO:0000256" key="1">
    <source>
        <dbReference type="SAM" id="MobiDB-lite"/>
    </source>
</evidence>
<protein>
    <recommendedName>
        <fullName evidence="4">Protein disulfide-isomerase SCO2</fullName>
    </recommendedName>
</protein>